<evidence type="ECO:0000313" key="5">
    <source>
        <dbReference type="Proteomes" id="UP000178735"/>
    </source>
</evidence>
<evidence type="ECO:0000259" key="3">
    <source>
        <dbReference type="PROSITE" id="PS50801"/>
    </source>
</evidence>
<dbReference type="PROSITE" id="PS50801">
    <property type="entry name" value="STAS"/>
    <property type="match status" value="1"/>
</dbReference>
<dbReference type="InterPro" id="IPR036513">
    <property type="entry name" value="STAS_dom_sf"/>
</dbReference>
<dbReference type="PANTHER" id="PTHR33495">
    <property type="entry name" value="ANTI-SIGMA FACTOR ANTAGONIST TM_1081-RELATED-RELATED"/>
    <property type="match status" value="1"/>
</dbReference>
<sequence length="103" mass="11632">MKVVSFKGRIVYDTEEIVKRETEKLVKGPVKNLVFNFGELTYINSSGLGLLINVLKQVRAAKGDVKLSNLRPELMELFKITSLNSVFDISPDEETAVNKFIKK</sequence>
<reference evidence="4 5" key="1">
    <citation type="journal article" date="2016" name="Nat. Commun.">
        <title>Thousands of microbial genomes shed light on interconnected biogeochemical processes in an aquifer system.</title>
        <authorList>
            <person name="Anantharaman K."/>
            <person name="Brown C.T."/>
            <person name="Hug L.A."/>
            <person name="Sharon I."/>
            <person name="Castelle C.J."/>
            <person name="Probst A.J."/>
            <person name="Thomas B.C."/>
            <person name="Singh A."/>
            <person name="Wilkins M.J."/>
            <person name="Karaoz U."/>
            <person name="Brodie E.L."/>
            <person name="Williams K.H."/>
            <person name="Hubbard S.S."/>
            <person name="Banfield J.F."/>
        </authorList>
    </citation>
    <scope>NUCLEOTIDE SEQUENCE [LARGE SCALE GENOMIC DNA]</scope>
</reference>
<comment type="similarity">
    <text evidence="1 2">Belongs to the anti-sigma-factor antagonist family.</text>
</comment>
<dbReference type="CDD" id="cd07043">
    <property type="entry name" value="STAS_anti-anti-sigma_factors"/>
    <property type="match status" value="1"/>
</dbReference>
<dbReference type="GO" id="GO:0043856">
    <property type="term" value="F:anti-sigma factor antagonist activity"/>
    <property type="evidence" value="ECO:0007669"/>
    <property type="project" value="InterPro"/>
</dbReference>
<evidence type="ECO:0000256" key="1">
    <source>
        <dbReference type="ARBA" id="ARBA00009013"/>
    </source>
</evidence>
<dbReference type="AlphaFoldDB" id="A0A1F7WMP1"/>
<dbReference type="Proteomes" id="UP000178735">
    <property type="component" value="Unassembled WGS sequence"/>
</dbReference>
<organism evidence="4 5">
    <name type="scientific">Candidatus Wallbacteria bacterium GWC2_49_35</name>
    <dbReference type="NCBI Taxonomy" id="1817813"/>
    <lineage>
        <taxon>Bacteria</taxon>
        <taxon>Candidatus Walliibacteriota</taxon>
    </lineage>
</organism>
<proteinExistence type="inferred from homology"/>
<evidence type="ECO:0000256" key="2">
    <source>
        <dbReference type="RuleBase" id="RU003749"/>
    </source>
</evidence>
<name>A0A1F7WMP1_9BACT</name>
<dbReference type="SUPFAM" id="SSF52091">
    <property type="entry name" value="SpoIIaa-like"/>
    <property type="match status" value="1"/>
</dbReference>
<dbReference type="STRING" id="1817813.A2008_13210"/>
<feature type="domain" description="STAS" evidence="3">
    <location>
        <begin position="1"/>
        <end position="100"/>
    </location>
</feature>
<dbReference type="Gene3D" id="3.30.750.24">
    <property type="entry name" value="STAS domain"/>
    <property type="match status" value="1"/>
</dbReference>
<dbReference type="NCBIfam" id="TIGR00377">
    <property type="entry name" value="ant_ant_sig"/>
    <property type="match status" value="1"/>
</dbReference>
<dbReference type="PANTHER" id="PTHR33495:SF2">
    <property type="entry name" value="ANTI-SIGMA FACTOR ANTAGONIST TM_1081-RELATED"/>
    <property type="match status" value="1"/>
</dbReference>
<gene>
    <name evidence="4" type="ORF">A2008_13210</name>
</gene>
<dbReference type="EMBL" id="MGFH01000170">
    <property type="protein sequence ID" value="OGM03378.1"/>
    <property type="molecule type" value="Genomic_DNA"/>
</dbReference>
<evidence type="ECO:0000313" key="4">
    <source>
        <dbReference type="EMBL" id="OGM03378.1"/>
    </source>
</evidence>
<dbReference type="Pfam" id="PF01740">
    <property type="entry name" value="STAS"/>
    <property type="match status" value="1"/>
</dbReference>
<protein>
    <recommendedName>
        <fullName evidence="2">Anti-sigma factor antagonist</fullName>
    </recommendedName>
</protein>
<dbReference type="InterPro" id="IPR003658">
    <property type="entry name" value="Anti-sigma_ant"/>
</dbReference>
<dbReference type="InterPro" id="IPR002645">
    <property type="entry name" value="STAS_dom"/>
</dbReference>
<accession>A0A1F7WMP1</accession>
<comment type="caution">
    <text evidence="4">The sequence shown here is derived from an EMBL/GenBank/DDBJ whole genome shotgun (WGS) entry which is preliminary data.</text>
</comment>